<evidence type="ECO:0000256" key="1">
    <source>
        <dbReference type="ARBA" id="ARBA00004453"/>
    </source>
</evidence>
<dbReference type="SUPFAM" id="SSF81273">
    <property type="entry name" value="H-NS histone-like proteins"/>
    <property type="match status" value="1"/>
</dbReference>
<dbReference type="GO" id="GO:0003680">
    <property type="term" value="F:minor groove of adenine-thymine-rich DNA binding"/>
    <property type="evidence" value="ECO:0007669"/>
    <property type="project" value="TreeGrafter"/>
</dbReference>
<dbReference type="Gene3D" id="4.10.430.10">
    <property type="entry name" value="Histone-like protein H-NS, C-terminal domain"/>
    <property type="match status" value="1"/>
</dbReference>
<dbReference type="GO" id="GO:0032993">
    <property type="term" value="C:protein-DNA complex"/>
    <property type="evidence" value="ECO:0007669"/>
    <property type="project" value="TreeGrafter"/>
</dbReference>
<dbReference type="GO" id="GO:0009295">
    <property type="term" value="C:nucleoid"/>
    <property type="evidence" value="ECO:0007669"/>
    <property type="project" value="UniProtKB-SubCell"/>
</dbReference>
<accession>A0A348WH60</accession>
<dbReference type="EMBL" id="DMVW01000179">
    <property type="protein sequence ID" value="HAR53872.1"/>
    <property type="molecule type" value="Genomic_DNA"/>
</dbReference>
<evidence type="ECO:0000313" key="7">
    <source>
        <dbReference type="EMBL" id="HAR53872.1"/>
    </source>
</evidence>
<dbReference type="GO" id="GO:0000976">
    <property type="term" value="F:transcription cis-regulatory region binding"/>
    <property type="evidence" value="ECO:0007669"/>
    <property type="project" value="TreeGrafter"/>
</dbReference>
<dbReference type="GO" id="GO:0001217">
    <property type="term" value="F:DNA-binding transcription repressor activity"/>
    <property type="evidence" value="ECO:0007669"/>
    <property type="project" value="TreeGrafter"/>
</dbReference>
<dbReference type="PANTHER" id="PTHR38097">
    <property type="match status" value="1"/>
</dbReference>
<dbReference type="GO" id="GO:0003681">
    <property type="term" value="F:bent DNA binding"/>
    <property type="evidence" value="ECO:0007669"/>
    <property type="project" value="TreeGrafter"/>
</dbReference>
<evidence type="ECO:0000259" key="6">
    <source>
        <dbReference type="SMART" id="SM00528"/>
    </source>
</evidence>
<dbReference type="Proteomes" id="UP000264719">
    <property type="component" value="Unassembled WGS sequence"/>
</dbReference>
<evidence type="ECO:0000256" key="5">
    <source>
        <dbReference type="SAM" id="MobiDB-lite"/>
    </source>
</evidence>
<evidence type="ECO:0000256" key="4">
    <source>
        <dbReference type="ARBA" id="ARBA00023125"/>
    </source>
</evidence>
<organism evidence="7 8">
    <name type="scientific">Roseovarius nubinhibens</name>
    <dbReference type="NCBI Taxonomy" id="314263"/>
    <lineage>
        <taxon>Bacteria</taxon>
        <taxon>Pseudomonadati</taxon>
        <taxon>Pseudomonadota</taxon>
        <taxon>Alphaproteobacteria</taxon>
        <taxon>Rhodobacterales</taxon>
        <taxon>Roseobacteraceae</taxon>
        <taxon>Roseovarius</taxon>
    </lineage>
</organism>
<dbReference type="Pfam" id="PF00816">
    <property type="entry name" value="Histone_HNS"/>
    <property type="match status" value="1"/>
</dbReference>
<feature type="domain" description="DNA-binding protein H-NS-like C-terminal" evidence="6">
    <location>
        <begin position="59"/>
        <end position="104"/>
    </location>
</feature>
<dbReference type="RefSeq" id="WP_009812759.1">
    <property type="nucleotide sequence ID" value="NZ_CAXAXR010000002.1"/>
</dbReference>
<evidence type="ECO:0000313" key="8">
    <source>
        <dbReference type="Proteomes" id="UP000264719"/>
    </source>
</evidence>
<comment type="similarity">
    <text evidence="2">Belongs to the histone-like protein H-NS family.</text>
</comment>
<keyword evidence="3" id="KW-0963">Cytoplasm</keyword>
<dbReference type="InterPro" id="IPR037150">
    <property type="entry name" value="H-NS_C_dom_sf"/>
</dbReference>
<dbReference type="GO" id="GO:0005829">
    <property type="term" value="C:cytosol"/>
    <property type="evidence" value="ECO:0007669"/>
    <property type="project" value="TreeGrafter"/>
</dbReference>
<name>A0A348WH60_9RHOB</name>
<dbReference type="SMART" id="SM00528">
    <property type="entry name" value="HNS"/>
    <property type="match status" value="1"/>
</dbReference>
<comment type="subcellular location">
    <subcellularLocation>
        <location evidence="1">Cytoplasm</location>
        <location evidence="1">Nucleoid</location>
    </subcellularLocation>
</comment>
<comment type="caution">
    <text evidence="7">The sequence shown here is derived from an EMBL/GenBank/DDBJ whole genome shotgun (WGS) entry which is preliminary data.</text>
</comment>
<protein>
    <submittedName>
        <fullName evidence="7">H-NS histone family protein</fullName>
    </submittedName>
</protein>
<proteinExistence type="inferred from homology"/>
<gene>
    <name evidence="7" type="ORF">DCS45_18625</name>
</gene>
<evidence type="ECO:0000256" key="3">
    <source>
        <dbReference type="ARBA" id="ARBA00022490"/>
    </source>
</evidence>
<dbReference type="PANTHER" id="PTHR38097:SF2">
    <property type="entry name" value="DNA-BINDING PROTEIN STPA"/>
    <property type="match status" value="1"/>
</dbReference>
<evidence type="ECO:0000256" key="2">
    <source>
        <dbReference type="ARBA" id="ARBA00010610"/>
    </source>
</evidence>
<feature type="region of interest" description="Disordered" evidence="5">
    <location>
        <begin position="54"/>
        <end position="87"/>
    </location>
</feature>
<dbReference type="AlphaFoldDB" id="A0A348WH60"/>
<keyword evidence="4" id="KW-0238">DNA-binding</keyword>
<sequence>MPNYAKMSVAELQEMRKEIDEQIARKKVEEREEVLAEMKAMAAKRGFEFSELVSGKSKAKAKDKLPPKYRNPKDASQTWSGRGRKPNWIQDAVKKGAKIEDFAI</sequence>
<reference evidence="7 8" key="1">
    <citation type="journal article" date="2018" name="Nat. Biotechnol.">
        <title>A standardized bacterial taxonomy based on genome phylogeny substantially revises the tree of life.</title>
        <authorList>
            <person name="Parks D.H."/>
            <person name="Chuvochina M."/>
            <person name="Waite D.W."/>
            <person name="Rinke C."/>
            <person name="Skarshewski A."/>
            <person name="Chaumeil P.A."/>
            <person name="Hugenholtz P."/>
        </authorList>
    </citation>
    <scope>NUCLEOTIDE SEQUENCE [LARGE SCALE GENOMIC DNA]</scope>
    <source>
        <strain evidence="7">UBA9169</strain>
    </source>
</reference>
<dbReference type="InterPro" id="IPR027444">
    <property type="entry name" value="H-NS_C_dom"/>
</dbReference>